<dbReference type="AlphaFoldDB" id="A0A3D8TVC0"/>
<accession>A0A3D8TVC0</accession>
<evidence type="ECO:0000313" key="2">
    <source>
        <dbReference type="Proteomes" id="UP000257055"/>
    </source>
</evidence>
<keyword evidence="2" id="KW-1185">Reference proteome</keyword>
<proteinExistence type="predicted"/>
<organism evidence="1 2">
    <name type="scientific">Listeria kieliensis</name>
    <dbReference type="NCBI Taxonomy" id="1621700"/>
    <lineage>
        <taxon>Bacteria</taxon>
        <taxon>Bacillati</taxon>
        <taxon>Bacillota</taxon>
        <taxon>Bacilli</taxon>
        <taxon>Bacillales</taxon>
        <taxon>Listeriaceae</taxon>
        <taxon>Listeria</taxon>
    </lineage>
</organism>
<dbReference type="RefSeq" id="WP_133296334.1">
    <property type="nucleotide sequence ID" value="NZ_LARY01000001.1"/>
</dbReference>
<dbReference type="EMBL" id="LARY01000001">
    <property type="protein sequence ID" value="RDX02943.1"/>
    <property type="molecule type" value="Genomic_DNA"/>
</dbReference>
<evidence type="ECO:0000313" key="1">
    <source>
        <dbReference type="EMBL" id="RDX02943.1"/>
    </source>
</evidence>
<gene>
    <name evidence="1" type="ORF">UR08_05460</name>
</gene>
<reference evidence="2" key="1">
    <citation type="submission" date="2015-04" db="EMBL/GenBank/DDBJ databases">
        <authorList>
            <person name="Schardt J."/>
            <person name="Mueller-Herbst S."/>
            <person name="Scherer S."/>
            <person name="Huptas C."/>
        </authorList>
    </citation>
    <scope>NUCLEOTIDE SEQUENCE [LARGE SCALE GENOMIC DNA]</scope>
    <source>
        <strain evidence="2">Kiel-L1</strain>
    </source>
</reference>
<name>A0A3D8TVC0_9LIST</name>
<sequence>MKEEILNDSKVAKDFADHFQKQADMEFKPVVQIDYSSSPAVKDIKKILKHSEAIVEKFSTQVQKDSQTIQSISDALEKIDANEAKKYGG</sequence>
<dbReference type="Proteomes" id="UP000257055">
    <property type="component" value="Unassembled WGS sequence"/>
</dbReference>
<comment type="caution">
    <text evidence="1">The sequence shown here is derived from an EMBL/GenBank/DDBJ whole genome shotgun (WGS) entry which is preliminary data.</text>
</comment>
<dbReference type="NCBIfam" id="TIGR04197">
    <property type="entry name" value="T7SS_SACOL2603"/>
    <property type="match status" value="1"/>
</dbReference>
<protein>
    <submittedName>
        <fullName evidence="1">Uncharacterized protein</fullName>
    </submittedName>
</protein>
<dbReference type="InterPro" id="IPR021477">
    <property type="entry name" value="TVIIS_effector_SACOL2603_fam"/>
</dbReference>